<dbReference type="EMBL" id="CAMXCT010002381">
    <property type="protein sequence ID" value="CAI3997820.1"/>
    <property type="molecule type" value="Genomic_DNA"/>
</dbReference>
<keyword evidence="3" id="KW-0328">Glycosyltransferase</keyword>
<dbReference type="OrthoDB" id="614844at2759"/>
<comment type="caution">
    <text evidence="10">The sequence shown here is derived from an EMBL/GenBank/DDBJ whole genome shotgun (WGS) entry which is preliminary data.</text>
</comment>
<keyword evidence="12" id="KW-1185">Reference proteome</keyword>
<keyword evidence="8" id="KW-0472">Membrane</keyword>
<evidence type="ECO:0000256" key="2">
    <source>
        <dbReference type="ARBA" id="ARBA00004922"/>
    </source>
</evidence>
<gene>
    <name evidence="10" type="ORF">C1SCF055_LOCUS24166</name>
</gene>
<comment type="subcellular location">
    <subcellularLocation>
        <location evidence="1">Endoplasmic reticulum membrane</location>
        <topology evidence="1">Single-pass membrane protein</topology>
    </subcellularLocation>
</comment>
<sequence>MMSLLFQAACVAAVLCLLLVLLVAWYRSNLPASAQPHVAVIVLGDIGRSPRMQYHATSLAKHGCEVSLIGYAGAQPTSDVLNNPRIHIRHIVPVDPPPSLPFTIRAGLKVLSLLSGLLRLLLSGPRFDVLLVQNPPAVPTLVIARLIATLQAASLIIDFHNFGYSLLALKLGETHLLVQAHLLYERVFGRMADDAFCVTVQMQSRLADRWHVRATPLHDRPAAMFRPTALQEQHVLFQKLRKEGLLDALSEWWPKEECETLFTQLFQGETSRSSCRPHLIISSTSWTPDEDFGQLLEALPTFNRDLAKAAKRAVVVVTGKGELRQQFEERYAAMLHQLDAVRVLTLWLSFADYALLLGSADLGLSLHTSSSGDDLPMKVVDMFGAGLPVCARSFAALPELVRHGENGFAFTSSEELSQSLSHALGVATYNLPQLKSTAGERKLNGWDENWDEIAWPLIQSHLHPSRRRQIAFNSLCWKILATAFQEGPMTLSPIFCSRDVFARDEEKKLTRAPMQLPLWSSWSNFLDFHMQEALHF</sequence>
<keyword evidence="6" id="KW-0256">Endoplasmic reticulum</keyword>
<keyword evidence="5" id="KW-0812">Transmembrane</keyword>
<evidence type="ECO:0000256" key="6">
    <source>
        <dbReference type="ARBA" id="ARBA00022824"/>
    </source>
</evidence>
<evidence type="ECO:0000256" key="4">
    <source>
        <dbReference type="ARBA" id="ARBA00022679"/>
    </source>
</evidence>
<proteinExistence type="predicted"/>
<dbReference type="AlphaFoldDB" id="A0A9P1G4S1"/>
<reference evidence="10" key="1">
    <citation type="submission" date="2022-10" db="EMBL/GenBank/DDBJ databases">
        <authorList>
            <person name="Chen Y."/>
            <person name="Dougan E. K."/>
            <person name="Chan C."/>
            <person name="Rhodes N."/>
            <person name="Thang M."/>
        </authorList>
    </citation>
    <scope>NUCLEOTIDE SEQUENCE</scope>
</reference>
<evidence type="ECO:0000256" key="3">
    <source>
        <dbReference type="ARBA" id="ARBA00022676"/>
    </source>
</evidence>
<reference evidence="11 12" key="2">
    <citation type="submission" date="2024-05" db="EMBL/GenBank/DDBJ databases">
        <authorList>
            <person name="Chen Y."/>
            <person name="Shah S."/>
            <person name="Dougan E. K."/>
            <person name="Thang M."/>
            <person name="Chan C."/>
        </authorList>
    </citation>
    <scope>NUCLEOTIDE SEQUENCE [LARGE SCALE GENOMIC DNA]</scope>
</reference>
<evidence type="ECO:0000313" key="12">
    <source>
        <dbReference type="Proteomes" id="UP001152797"/>
    </source>
</evidence>
<evidence type="ECO:0000256" key="8">
    <source>
        <dbReference type="ARBA" id="ARBA00023136"/>
    </source>
</evidence>
<evidence type="ECO:0000256" key="7">
    <source>
        <dbReference type="ARBA" id="ARBA00022989"/>
    </source>
</evidence>
<evidence type="ECO:0000259" key="9">
    <source>
        <dbReference type="Pfam" id="PF13579"/>
    </source>
</evidence>
<protein>
    <submittedName>
        <fullName evidence="11">UDP-glycosyltransferase TURAN</fullName>
    </submittedName>
</protein>
<evidence type="ECO:0000313" key="11">
    <source>
        <dbReference type="EMBL" id="CAL4785132.1"/>
    </source>
</evidence>
<dbReference type="InterPro" id="IPR028098">
    <property type="entry name" value="Glyco_trans_4-like_N"/>
</dbReference>
<dbReference type="EMBL" id="CAMXCT030002381">
    <property type="protein sequence ID" value="CAL4785132.1"/>
    <property type="molecule type" value="Genomic_DNA"/>
</dbReference>
<feature type="domain" description="Glycosyltransferase subfamily 4-like N-terminal" evidence="9">
    <location>
        <begin position="51"/>
        <end position="218"/>
    </location>
</feature>
<organism evidence="10">
    <name type="scientific">Cladocopium goreaui</name>
    <dbReference type="NCBI Taxonomy" id="2562237"/>
    <lineage>
        <taxon>Eukaryota</taxon>
        <taxon>Sar</taxon>
        <taxon>Alveolata</taxon>
        <taxon>Dinophyceae</taxon>
        <taxon>Suessiales</taxon>
        <taxon>Symbiodiniaceae</taxon>
        <taxon>Cladocopium</taxon>
    </lineage>
</organism>
<keyword evidence="7" id="KW-1133">Transmembrane helix</keyword>
<dbReference type="SUPFAM" id="SSF53756">
    <property type="entry name" value="UDP-Glycosyltransferase/glycogen phosphorylase"/>
    <property type="match status" value="1"/>
</dbReference>
<dbReference type="GO" id="GO:0000030">
    <property type="term" value="F:mannosyltransferase activity"/>
    <property type="evidence" value="ECO:0007669"/>
    <property type="project" value="InterPro"/>
</dbReference>
<dbReference type="Pfam" id="PF13579">
    <property type="entry name" value="Glyco_trans_4_4"/>
    <property type="match status" value="1"/>
</dbReference>
<dbReference type="Proteomes" id="UP001152797">
    <property type="component" value="Unassembled WGS sequence"/>
</dbReference>
<dbReference type="InterPro" id="IPR026051">
    <property type="entry name" value="ALG1-like"/>
</dbReference>
<keyword evidence="4" id="KW-0808">Transferase</keyword>
<dbReference type="Gene3D" id="3.40.50.2000">
    <property type="entry name" value="Glycogen Phosphorylase B"/>
    <property type="match status" value="2"/>
</dbReference>
<evidence type="ECO:0000313" key="10">
    <source>
        <dbReference type="EMBL" id="CAI3997820.1"/>
    </source>
</evidence>
<dbReference type="GO" id="GO:0005789">
    <property type="term" value="C:endoplasmic reticulum membrane"/>
    <property type="evidence" value="ECO:0007669"/>
    <property type="project" value="UniProtKB-SubCell"/>
</dbReference>
<evidence type="ECO:0000256" key="5">
    <source>
        <dbReference type="ARBA" id="ARBA00022692"/>
    </source>
</evidence>
<name>A0A9P1G4S1_9DINO</name>
<evidence type="ECO:0000256" key="1">
    <source>
        <dbReference type="ARBA" id="ARBA00004389"/>
    </source>
</evidence>
<accession>A0A9P1G4S1</accession>
<dbReference type="Pfam" id="PF13692">
    <property type="entry name" value="Glyco_trans_1_4"/>
    <property type="match status" value="1"/>
</dbReference>
<dbReference type="PANTHER" id="PTHR13036:SF0">
    <property type="entry name" value="CHITOBIOSYLDIPHOSPHODOLICHOL BETA-MANNOSYLTRANSFERASE"/>
    <property type="match status" value="1"/>
</dbReference>
<dbReference type="EMBL" id="CAMXCT020002381">
    <property type="protein sequence ID" value="CAL1151195.1"/>
    <property type="molecule type" value="Genomic_DNA"/>
</dbReference>
<dbReference type="PANTHER" id="PTHR13036">
    <property type="entry name" value="BETA1,4 MANNOSYLTRANSFERASE"/>
    <property type="match status" value="1"/>
</dbReference>
<comment type="pathway">
    <text evidence="2">Protein modification; protein glycosylation.</text>
</comment>